<dbReference type="Proteomes" id="UP001524499">
    <property type="component" value="Unassembled WGS sequence"/>
</dbReference>
<dbReference type="EMBL" id="JANIBJ010000003">
    <property type="protein sequence ID" value="MCQ8102920.1"/>
    <property type="molecule type" value="Genomic_DNA"/>
</dbReference>
<reference evidence="1 2" key="1">
    <citation type="submission" date="2022-07" db="EMBL/GenBank/DDBJ databases">
        <title>Methylomonas rivi sp. nov., Methylomonas rosea sp. nov., Methylomonas aureus sp. nov. and Methylomonas subterranea sp. nov., four novel methanotrophs isolated from a freshwater creek and the deep terrestrial subsurface.</title>
        <authorList>
            <person name="Abin C."/>
            <person name="Sankaranarayanan K."/>
            <person name="Garner C."/>
            <person name="Sindelar R."/>
            <person name="Kotary K."/>
            <person name="Garner R."/>
            <person name="Barclay S."/>
            <person name="Lawson P."/>
            <person name="Krumholz L."/>
        </authorList>
    </citation>
    <scope>NUCLEOTIDE SEQUENCE [LARGE SCALE GENOMIC DNA]</scope>
    <source>
        <strain evidence="1 2">SURF-2</strain>
    </source>
</reference>
<protein>
    <recommendedName>
        <fullName evidence="3">DUF922 domain-containing protein</fullName>
    </recommendedName>
</protein>
<evidence type="ECO:0000313" key="2">
    <source>
        <dbReference type="Proteomes" id="UP001524499"/>
    </source>
</evidence>
<proteinExistence type="predicted"/>
<evidence type="ECO:0008006" key="3">
    <source>
        <dbReference type="Google" id="ProtNLM"/>
    </source>
</evidence>
<gene>
    <name evidence="1" type="ORF">NP590_02280</name>
</gene>
<comment type="caution">
    <text evidence="1">The sequence shown here is derived from an EMBL/GenBank/DDBJ whole genome shotgun (WGS) entry which is preliminary data.</text>
</comment>
<dbReference type="RefSeq" id="WP_256600553.1">
    <property type="nucleotide sequence ID" value="NZ_JANIBJ010000003.1"/>
</dbReference>
<accession>A0ABT1TBS6</accession>
<name>A0ABT1TBS6_9GAMM</name>
<evidence type="ECO:0000313" key="1">
    <source>
        <dbReference type="EMBL" id="MCQ8102920.1"/>
    </source>
</evidence>
<keyword evidence="2" id="KW-1185">Reference proteome</keyword>
<organism evidence="1 2">
    <name type="scientific">Methylomonas subterranea</name>
    <dbReference type="NCBI Taxonomy" id="2952225"/>
    <lineage>
        <taxon>Bacteria</taxon>
        <taxon>Pseudomonadati</taxon>
        <taxon>Pseudomonadota</taxon>
        <taxon>Gammaproteobacteria</taxon>
        <taxon>Methylococcales</taxon>
        <taxon>Methylococcaceae</taxon>
        <taxon>Methylomonas</taxon>
    </lineage>
</organism>
<sequence>MLWIIAAAVFAWLAFREVRAARVPRRGYAQPRPVFKPYLIACMALSAGFAWQPLKYWRFERLLSAKATQLADGRPARVHCNSVADTLFDSEQFAAGHANIETGQIVFQHGWCATLMDYVNKPASASPEDFFALHMFTHESMHVRGETNEARTECQAIQRDTRAAMLLGVPEALARKQALDFYFNSYMGRSGDGWMSAQYFSDQCAPGKAMDEQLSDSTWLPLYSAADEQF</sequence>